<sequence>MWDLLGGLHSSLSFGHKDGQIYFDQANHDINFLQMDHIRPTKNIFDFVTTHLRNIEIVSLKAKDWSWVYNKHVIDLTGFKKLKSFIYISTHIRFTKEDKFVLIKYTNGTEERRILEYGKTRGMGGLSFTVLCDTSVSLDIREEEIEN</sequence>
<reference evidence="1 2" key="1">
    <citation type="submission" date="2024-04" db="EMBL/GenBank/DDBJ databases">
        <title>genome sequences of Mucor flavus KT1a and Helicostylum pulchrum KT1b strains isolation_sourced from the surface of a dry-aged beef.</title>
        <authorList>
            <person name="Toyotome T."/>
            <person name="Hosono M."/>
            <person name="Torimaru M."/>
            <person name="Fukuda K."/>
            <person name="Mikami N."/>
        </authorList>
    </citation>
    <scope>NUCLEOTIDE SEQUENCE [LARGE SCALE GENOMIC DNA]</scope>
    <source>
        <strain evidence="1 2">KT1b</strain>
    </source>
</reference>
<evidence type="ECO:0000313" key="1">
    <source>
        <dbReference type="EMBL" id="GAA5806360.1"/>
    </source>
</evidence>
<dbReference type="Proteomes" id="UP001476247">
    <property type="component" value="Unassembled WGS sequence"/>
</dbReference>
<gene>
    <name evidence="1" type="ORF">HPULCUR_011893</name>
</gene>
<keyword evidence="2" id="KW-1185">Reference proteome</keyword>
<accession>A0ABP9YHW3</accession>
<proteinExistence type="predicted"/>
<name>A0ABP9YHW3_9FUNG</name>
<protein>
    <submittedName>
        <fullName evidence="1">Uncharacterized protein</fullName>
    </submittedName>
</protein>
<dbReference type="EMBL" id="BAABUJ010000063">
    <property type="protein sequence ID" value="GAA5806360.1"/>
    <property type="molecule type" value="Genomic_DNA"/>
</dbReference>
<evidence type="ECO:0000313" key="2">
    <source>
        <dbReference type="Proteomes" id="UP001476247"/>
    </source>
</evidence>
<organism evidence="1 2">
    <name type="scientific">Helicostylum pulchrum</name>
    <dbReference type="NCBI Taxonomy" id="562976"/>
    <lineage>
        <taxon>Eukaryota</taxon>
        <taxon>Fungi</taxon>
        <taxon>Fungi incertae sedis</taxon>
        <taxon>Mucoromycota</taxon>
        <taxon>Mucoromycotina</taxon>
        <taxon>Mucoromycetes</taxon>
        <taxon>Mucorales</taxon>
        <taxon>Mucorineae</taxon>
        <taxon>Mucoraceae</taxon>
        <taxon>Helicostylum</taxon>
    </lineage>
</organism>
<comment type="caution">
    <text evidence="1">The sequence shown here is derived from an EMBL/GenBank/DDBJ whole genome shotgun (WGS) entry which is preliminary data.</text>
</comment>